<dbReference type="EMBL" id="MT142090">
    <property type="protein sequence ID" value="QJA74329.1"/>
    <property type="molecule type" value="Genomic_DNA"/>
</dbReference>
<dbReference type="EMBL" id="MT141447">
    <property type="protein sequence ID" value="QJA61604.1"/>
    <property type="molecule type" value="Genomic_DNA"/>
</dbReference>
<keyword evidence="1" id="KW-0812">Transmembrane</keyword>
<keyword evidence="1" id="KW-1133">Transmembrane helix</keyword>
<sequence length="64" mass="7261">MEGHSYTKELMEMKGEIKDIRENHLMHIYDRLGTLEGGQKIILKAIGFLCFVLTIASILIGVIK</sequence>
<feature type="transmembrane region" description="Helical" evidence="1">
    <location>
        <begin position="41"/>
        <end position="63"/>
    </location>
</feature>
<gene>
    <name evidence="3" type="ORF">MM415A02046_0009</name>
    <name evidence="2" type="ORF">MM415B00913_0002</name>
</gene>
<protein>
    <submittedName>
        <fullName evidence="2">Uncharacterized protein</fullName>
    </submittedName>
</protein>
<name>A0A6M3IWE8_9ZZZZ</name>
<evidence type="ECO:0000313" key="2">
    <source>
        <dbReference type="EMBL" id="QJA61604.1"/>
    </source>
</evidence>
<dbReference type="AlphaFoldDB" id="A0A6M3IWE8"/>
<accession>A0A6M3IWE8</accession>
<organism evidence="2">
    <name type="scientific">viral metagenome</name>
    <dbReference type="NCBI Taxonomy" id="1070528"/>
    <lineage>
        <taxon>unclassified sequences</taxon>
        <taxon>metagenomes</taxon>
        <taxon>organismal metagenomes</taxon>
    </lineage>
</organism>
<evidence type="ECO:0000313" key="3">
    <source>
        <dbReference type="EMBL" id="QJA74329.1"/>
    </source>
</evidence>
<reference evidence="2" key="1">
    <citation type="submission" date="2020-03" db="EMBL/GenBank/DDBJ databases">
        <title>The deep terrestrial virosphere.</title>
        <authorList>
            <person name="Holmfeldt K."/>
            <person name="Nilsson E."/>
            <person name="Simone D."/>
            <person name="Lopez-Fernandez M."/>
            <person name="Wu X."/>
            <person name="de Brujin I."/>
            <person name="Lundin D."/>
            <person name="Andersson A."/>
            <person name="Bertilsson S."/>
            <person name="Dopson M."/>
        </authorList>
    </citation>
    <scope>NUCLEOTIDE SEQUENCE</scope>
    <source>
        <strain evidence="3">MM415A02046</strain>
        <strain evidence="2">MM415B00913</strain>
    </source>
</reference>
<evidence type="ECO:0000256" key="1">
    <source>
        <dbReference type="SAM" id="Phobius"/>
    </source>
</evidence>
<keyword evidence="1" id="KW-0472">Membrane</keyword>
<proteinExistence type="predicted"/>